<protein>
    <submittedName>
        <fullName evidence="4">Putative zinc finger, CCHC-type</fullName>
    </submittedName>
</protein>
<dbReference type="AlphaFoldDB" id="A0A251SBF7"/>
<organism evidence="4 5">
    <name type="scientific">Helianthus annuus</name>
    <name type="common">Common sunflower</name>
    <dbReference type="NCBI Taxonomy" id="4232"/>
    <lineage>
        <taxon>Eukaryota</taxon>
        <taxon>Viridiplantae</taxon>
        <taxon>Streptophyta</taxon>
        <taxon>Embryophyta</taxon>
        <taxon>Tracheophyta</taxon>
        <taxon>Spermatophyta</taxon>
        <taxon>Magnoliopsida</taxon>
        <taxon>eudicotyledons</taxon>
        <taxon>Gunneridae</taxon>
        <taxon>Pentapetalae</taxon>
        <taxon>asterids</taxon>
        <taxon>campanulids</taxon>
        <taxon>Asterales</taxon>
        <taxon>Asteraceae</taxon>
        <taxon>Asteroideae</taxon>
        <taxon>Heliantheae alliance</taxon>
        <taxon>Heliantheae</taxon>
        <taxon>Helianthus</taxon>
    </lineage>
</organism>
<evidence type="ECO:0000259" key="3">
    <source>
        <dbReference type="PROSITE" id="PS50158"/>
    </source>
</evidence>
<keyword evidence="5" id="KW-1185">Reference proteome</keyword>
<name>A0A251SBF7_HELAN</name>
<dbReference type="GO" id="GO:0003676">
    <property type="term" value="F:nucleic acid binding"/>
    <property type="evidence" value="ECO:0007669"/>
    <property type="project" value="InterPro"/>
</dbReference>
<evidence type="ECO:0000313" key="5">
    <source>
        <dbReference type="Proteomes" id="UP000215914"/>
    </source>
</evidence>
<dbReference type="InParanoid" id="A0A251SBF7"/>
<dbReference type="Gene3D" id="4.10.60.10">
    <property type="entry name" value="Zinc finger, CCHC-type"/>
    <property type="match status" value="1"/>
</dbReference>
<sequence length="268" mass="30251">MPCPDWFRIWSAADLSLSLTLDAVRLRSLKNSEESKRKREDDTSQRSEKKHKGNTDHKKESGSNKGNQRTEEKPKCATCQKRHFGKCRLETKSQSGPPACGLCKSKEHKTIDCKKIKDATCYNCNEKGHIKTNCPKYAKKPEEAKKTNARVFRMDAKEAVQDDNVITGTLGMIRNHPIDLSGKILENLNPYIKTHLLQDLDTCIQSLTTSLLRIPGAQAPFLEPSKSYVHLLYLIYTLLRLSVGTRRNRLATPGINNQVSQALDVKVC</sequence>
<dbReference type="SUPFAM" id="SSF57756">
    <property type="entry name" value="Retrovirus zinc finger-like domains"/>
    <property type="match status" value="1"/>
</dbReference>
<dbReference type="EMBL" id="CM007904">
    <property type="protein sequence ID" value="OTF95882.1"/>
    <property type="molecule type" value="Genomic_DNA"/>
</dbReference>
<evidence type="ECO:0000256" key="2">
    <source>
        <dbReference type="SAM" id="MobiDB-lite"/>
    </source>
</evidence>
<gene>
    <name evidence="4" type="ORF">HannXRQ_Chr15g0487981</name>
</gene>
<keyword evidence="1" id="KW-0862">Zinc</keyword>
<keyword evidence="1" id="KW-0863">Zinc-finger</keyword>
<feature type="domain" description="CCHC-type" evidence="3">
    <location>
        <begin position="121"/>
        <end position="136"/>
    </location>
</feature>
<dbReference type="InterPro" id="IPR001878">
    <property type="entry name" value="Znf_CCHC"/>
</dbReference>
<keyword evidence="1" id="KW-0479">Metal-binding</keyword>
<dbReference type="PROSITE" id="PS50158">
    <property type="entry name" value="ZF_CCHC"/>
    <property type="match status" value="1"/>
</dbReference>
<dbReference type="InterPro" id="IPR036875">
    <property type="entry name" value="Znf_CCHC_sf"/>
</dbReference>
<dbReference type="Proteomes" id="UP000215914">
    <property type="component" value="Chromosome 15"/>
</dbReference>
<evidence type="ECO:0000256" key="1">
    <source>
        <dbReference type="PROSITE-ProRule" id="PRU00047"/>
    </source>
</evidence>
<dbReference type="SMART" id="SM00343">
    <property type="entry name" value="ZnF_C2HC"/>
    <property type="match status" value="2"/>
</dbReference>
<evidence type="ECO:0000313" key="4">
    <source>
        <dbReference type="EMBL" id="OTF95882.1"/>
    </source>
</evidence>
<feature type="region of interest" description="Disordered" evidence="2">
    <location>
        <begin position="28"/>
        <end position="74"/>
    </location>
</feature>
<dbReference type="GO" id="GO:0008270">
    <property type="term" value="F:zinc ion binding"/>
    <property type="evidence" value="ECO:0007669"/>
    <property type="project" value="UniProtKB-KW"/>
</dbReference>
<feature type="compositionally biased region" description="Basic and acidic residues" evidence="2">
    <location>
        <begin position="30"/>
        <end position="74"/>
    </location>
</feature>
<dbReference type="Pfam" id="PF00098">
    <property type="entry name" value="zf-CCHC"/>
    <property type="match status" value="1"/>
</dbReference>
<accession>A0A251SBF7</accession>
<proteinExistence type="predicted"/>
<reference evidence="5" key="1">
    <citation type="journal article" date="2017" name="Nature">
        <title>The sunflower genome provides insights into oil metabolism, flowering and Asterid evolution.</title>
        <authorList>
            <person name="Badouin H."/>
            <person name="Gouzy J."/>
            <person name="Grassa C.J."/>
            <person name="Murat F."/>
            <person name="Staton S.E."/>
            <person name="Cottret L."/>
            <person name="Lelandais-Briere C."/>
            <person name="Owens G.L."/>
            <person name="Carrere S."/>
            <person name="Mayjonade B."/>
            <person name="Legrand L."/>
            <person name="Gill N."/>
            <person name="Kane N.C."/>
            <person name="Bowers J.E."/>
            <person name="Hubner S."/>
            <person name="Bellec A."/>
            <person name="Berard A."/>
            <person name="Berges H."/>
            <person name="Blanchet N."/>
            <person name="Boniface M.C."/>
            <person name="Brunel D."/>
            <person name="Catrice O."/>
            <person name="Chaidir N."/>
            <person name="Claudel C."/>
            <person name="Donnadieu C."/>
            <person name="Faraut T."/>
            <person name="Fievet G."/>
            <person name="Helmstetter N."/>
            <person name="King M."/>
            <person name="Knapp S.J."/>
            <person name="Lai Z."/>
            <person name="Le Paslier M.C."/>
            <person name="Lippi Y."/>
            <person name="Lorenzon L."/>
            <person name="Mandel J.R."/>
            <person name="Marage G."/>
            <person name="Marchand G."/>
            <person name="Marquand E."/>
            <person name="Bret-Mestries E."/>
            <person name="Morien E."/>
            <person name="Nambeesan S."/>
            <person name="Nguyen T."/>
            <person name="Pegot-Espagnet P."/>
            <person name="Pouilly N."/>
            <person name="Raftis F."/>
            <person name="Sallet E."/>
            <person name="Schiex T."/>
            <person name="Thomas J."/>
            <person name="Vandecasteele C."/>
            <person name="Vares D."/>
            <person name="Vear F."/>
            <person name="Vautrin S."/>
            <person name="Crespi M."/>
            <person name="Mangin B."/>
            <person name="Burke J.M."/>
            <person name="Salse J."/>
            <person name="Munos S."/>
            <person name="Vincourt P."/>
            <person name="Rieseberg L.H."/>
            <person name="Langlade N.B."/>
        </authorList>
    </citation>
    <scope>NUCLEOTIDE SEQUENCE [LARGE SCALE GENOMIC DNA]</scope>
    <source>
        <strain evidence="5">cv. SF193</strain>
    </source>
</reference>